<feature type="compositionally biased region" description="Pro residues" evidence="1">
    <location>
        <begin position="89"/>
        <end position="98"/>
    </location>
</feature>
<evidence type="ECO:0008006" key="4">
    <source>
        <dbReference type="Google" id="ProtNLM"/>
    </source>
</evidence>
<accession>A0ABR1FIN3</accession>
<feature type="region of interest" description="Disordered" evidence="1">
    <location>
        <begin position="67"/>
        <end position="140"/>
    </location>
</feature>
<keyword evidence="3" id="KW-1185">Reference proteome</keyword>
<evidence type="ECO:0000256" key="1">
    <source>
        <dbReference type="SAM" id="MobiDB-lite"/>
    </source>
</evidence>
<sequence>MNYALLPPTAHAAVADRVDCEFRSLDVAAHATALAFDAGGHYLAAGYGDGSLLPVLALRRPGFEELHENTRHEEREDEFDTVLDAPDAAAPPPPPRPSSPVEILAPRPGMTRPSSATPPSPQRPRRRRGRRRTAAVTVEL</sequence>
<evidence type="ECO:0000313" key="2">
    <source>
        <dbReference type="EMBL" id="KAK7231526.1"/>
    </source>
</evidence>
<protein>
    <recommendedName>
        <fullName evidence="4">Anaphase-promoting complex subunit 4 WD40 domain-containing protein</fullName>
    </recommendedName>
</protein>
<comment type="caution">
    <text evidence="2">The sequence shown here is derived from an EMBL/GenBank/DDBJ whole genome shotgun (WGS) entry which is preliminary data.</text>
</comment>
<feature type="compositionally biased region" description="Basic residues" evidence="1">
    <location>
        <begin position="123"/>
        <end position="133"/>
    </location>
</feature>
<evidence type="ECO:0000313" key="3">
    <source>
        <dbReference type="Proteomes" id="UP001363151"/>
    </source>
</evidence>
<reference evidence="2 3" key="1">
    <citation type="submission" date="2024-03" db="EMBL/GenBank/DDBJ databases">
        <title>Aureococcus anophagefferens CCMP1851 and Kratosvirus quantuckense: Draft genome of a second virus-susceptible host strain in the model system.</title>
        <authorList>
            <person name="Chase E."/>
            <person name="Truchon A.R."/>
            <person name="Schepens W."/>
            <person name="Wilhelm S.W."/>
        </authorList>
    </citation>
    <scope>NUCLEOTIDE SEQUENCE [LARGE SCALE GENOMIC DNA]</scope>
    <source>
        <strain evidence="2 3">CCMP1851</strain>
    </source>
</reference>
<name>A0ABR1FIN3_AURAN</name>
<dbReference type="EMBL" id="JBBJCI010000399">
    <property type="protein sequence ID" value="KAK7231526.1"/>
    <property type="molecule type" value="Genomic_DNA"/>
</dbReference>
<organism evidence="2 3">
    <name type="scientific">Aureococcus anophagefferens</name>
    <name type="common">Harmful bloom alga</name>
    <dbReference type="NCBI Taxonomy" id="44056"/>
    <lineage>
        <taxon>Eukaryota</taxon>
        <taxon>Sar</taxon>
        <taxon>Stramenopiles</taxon>
        <taxon>Ochrophyta</taxon>
        <taxon>Pelagophyceae</taxon>
        <taxon>Pelagomonadales</taxon>
        <taxon>Pelagomonadaceae</taxon>
        <taxon>Aureococcus</taxon>
    </lineage>
</organism>
<proteinExistence type="predicted"/>
<dbReference type="Proteomes" id="UP001363151">
    <property type="component" value="Unassembled WGS sequence"/>
</dbReference>
<gene>
    <name evidence="2" type="ORF">SO694_0025107</name>
</gene>